<dbReference type="AlphaFoldDB" id="A0A9P7B8U5"/>
<keyword evidence="1" id="KW-1133">Transmembrane helix</keyword>
<reference evidence="2 3" key="1">
    <citation type="submission" date="2020-11" db="EMBL/GenBank/DDBJ databases">
        <title>Kefir isolates.</title>
        <authorList>
            <person name="Marcisauskas S."/>
            <person name="Kim Y."/>
            <person name="Blasche S."/>
        </authorList>
    </citation>
    <scope>NUCLEOTIDE SEQUENCE [LARGE SCALE GENOMIC DNA]</scope>
    <source>
        <strain evidence="2 3">KR</strain>
    </source>
</reference>
<sequence length="57" mass="6623">MALPNLRNIFASFRSPLEEREYSRRAFYTFLEFIGVTCFMHYVAVKAWNAHAALPAP</sequence>
<dbReference type="Proteomes" id="UP000777482">
    <property type="component" value="Unassembled WGS sequence"/>
</dbReference>
<gene>
    <name evidence="2" type="ORF">C6P46_001480</name>
</gene>
<accession>A0A9P7B8U5</accession>
<evidence type="ECO:0000313" key="2">
    <source>
        <dbReference type="EMBL" id="KAG0664435.1"/>
    </source>
</evidence>
<evidence type="ECO:0000313" key="3">
    <source>
        <dbReference type="Proteomes" id="UP000777482"/>
    </source>
</evidence>
<evidence type="ECO:0000256" key="1">
    <source>
        <dbReference type="SAM" id="Phobius"/>
    </source>
</evidence>
<comment type="caution">
    <text evidence="2">The sequence shown here is derived from an EMBL/GenBank/DDBJ whole genome shotgun (WGS) entry which is preliminary data.</text>
</comment>
<feature type="transmembrane region" description="Helical" evidence="1">
    <location>
        <begin position="26"/>
        <end position="45"/>
    </location>
</feature>
<protein>
    <submittedName>
        <fullName evidence="2">Uncharacterized protein</fullName>
    </submittedName>
</protein>
<dbReference type="InterPro" id="IPR035195">
    <property type="entry name" value="Emr1"/>
</dbReference>
<organism evidence="2 3">
    <name type="scientific">Rhodotorula mucilaginosa</name>
    <name type="common">Yeast</name>
    <name type="synonym">Rhodotorula rubra</name>
    <dbReference type="NCBI Taxonomy" id="5537"/>
    <lineage>
        <taxon>Eukaryota</taxon>
        <taxon>Fungi</taxon>
        <taxon>Dikarya</taxon>
        <taxon>Basidiomycota</taxon>
        <taxon>Pucciniomycotina</taxon>
        <taxon>Microbotryomycetes</taxon>
        <taxon>Sporidiobolales</taxon>
        <taxon>Sporidiobolaceae</taxon>
        <taxon>Rhodotorula</taxon>
    </lineage>
</organism>
<dbReference type="GO" id="GO:0007008">
    <property type="term" value="P:outer mitochondrial membrane organization"/>
    <property type="evidence" value="ECO:0007669"/>
    <property type="project" value="InterPro"/>
</dbReference>
<dbReference type="GO" id="GO:0005739">
    <property type="term" value="C:mitochondrion"/>
    <property type="evidence" value="ECO:0007669"/>
    <property type="project" value="GOC"/>
</dbReference>
<proteinExistence type="predicted"/>
<dbReference type="OrthoDB" id="2122015at2759"/>
<name>A0A9P7B8U5_RHOMI</name>
<keyword evidence="1" id="KW-0812">Transmembrane</keyword>
<keyword evidence="1" id="KW-0472">Membrane</keyword>
<dbReference type="EMBL" id="PUHQ01000014">
    <property type="protein sequence ID" value="KAG0664435.1"/>
    <property type="molecule type" value="Genomic_DNA"/>
</dbReference>
<keyword evidence="3" id="KW-1185">Reference proteome</keyword>
<dbReference type="Pfam" id="PF17237">
    <property type="entry name" value="Emr1"/>
    <property type="match status" value="1"/>
</dbReference>